<proteinExistence type="predicted"/>
<evidence type="ECO:0000256" key="1">
    <source>
        <dbReference type="SAM" id="SignalP"/>
    </source>
</evidence>
<protein>
    <recommendedName>
        <fullName evidence="4">DUF2946 domain-containing protein</fullName>
    </recommendedName>
</protein>
<dbReference type="OrthoDB" id="9870410at2"/>
<feature type="signal peptide" evidence="1">
    <location>
        <begin position="1"/>
        <end position="33"/>
    </location>
</feature>
<gene>
    <name evidence="2" type="ORF">CR152_21395</name>
</gene>
<keyword evidence="1" id="KW-0732">Signal</keyword>
<evidence type="ECO:0008006" key="4">
    <source>
        <dbReference type="Google" id="ProtNLM"/>
    </source>
</evidence>
<name>A0A2D2DPA0_9BURK</name>
<feature type="chain" id="PRO_5013783455" description="DUF2946 domain-containing protein" evidence="1">
    <location>
        <begin position="34"/>
        <end position="128"/>
    </location>
</feature>
<dbReference type="KEGG" id="mass:CR152_21395"/>
<dbReference type="AlphaFoldDB" id="A0A2D2DPA0"/>
<evidence type="ECO:0000313" key="3">
    <source>
        <dbReference type="Proteomes" id="UP000229897"/>
    </source>
</evidence>
<organism evidence="2 3">
    <name type="scientific">Massilia violaceinigra</name>
    <dbReference type="NCBI Taxonomy" id="2045208"/>
    <lineage>
        <taxon>Bacteria</taxon>
        <taxon>Pseudomonadati</taxon>
        <taxon>Pseudomonadota</taxon>
        <taxon>Betaproteobacteria</taxon>
        <taxon>Burkholderiales</taxon>
        <taxon>Oxalobacteraceae</taxon>
        <taxon>Telluria group</taxon>
        <taxon>Massilia</taxon>
    </lineage>
</organism>
<dbReference type="Proteomes" id="UP000229897">
    <property type="component" value="Chromosome"/>
</dbReference>
<accession>A0A2D2DPA0</accession>
<keyword evidence="3" id="KW-1185">Reference proteome</keyword>
<reference evidence="2" key="1">
    <citation type="submission" date="2017-10" db="EMBL/GenBank/DDBJ databases">
        <title>Massilia psychrophilum sp. nov., a novel purple-pigmented bacterium isolated from Tianshan glacier, Xinjiang Municipality, China.</title>
        <authorList>
            <person name="Wang H."/>
        </authorList>
    </citation>
    <scope>NUCLEOTIDE SEQUENCE [LARGE SCALE GENOMIC DNA]</scope>
    <source>
        <strain evidence="2">B2</strain>
    </source>
</reference>
<dbReference type="InterPro" id="IPR021333">
    <property type="entry name" value="DUF2946"/>
</dbReference>
<dbReference type="Pfam" id="PF11162">
    <property type="entry name" value="DUF2946"/>
    <property type="match status" value="1"/>
</dbReference>
<dbReference type="EMBL" id="CP024608">
    <property type="protein sequence ID" value="ATQ76786.1"/>
    <property type="molecule type" value="Genomic_DNA"/>
</dbReference>
<sequence length="128" mass="13102">MRMNRRANVLASWLAVLAMLVAVLAPALSHAFAANAGAPYPPADICRAGSAAAPAVGLPAGDAAPTPHDGKLKHCPYCHHSNGMLLLPQAPCQLALAVADAPPTARLPDAPKARFAWTAAQARGPPSF</sequence>
<dbReference type="RefSeq" id="WP_099878295.1">
    <property type="nucleotide sequence ID" value="NZ_CP024608.1"/>
</dbReference>
<evidence type="ECO:0000313" key="2">
    <source>
        <dbReference type="EMBL" id="ATQ76786.1"/>
    </source>
</evidence>